<evidence type="ECO:0000313" key="7">
    <source>
        <dbReference type="Proteomes" id="UP000095287"/>
    </source>
</evidence>
<accession>A0A1I7ZWD7</accession>
<dbReference type="InterPro" id="IPR050309">
    <property type="entry name" value="Type-B_Carboxylest/Lipase"/>
</dbReference>
<keyword evidence="2" id="KW-0719">Serine esterase</keyword>
<evidence type="ECO:0000256" key="4">
    <source>
        <dbReference type="RuleBase" id="RU361235"/>
    </source>
</evidence>
<evidence type="ECO:0000256" key="5">
    <source>
        <dbReference type="SAM" id="Phobius"/>
    </source>
</evidence>
<dbReference type="PROSITE" id="PS00122">
    <property type="entry name" value="CARBOXYLESTERASE_B_1"/>
    <property type="match status" value="1"/>
</dbReference>
<keyword evidence="5" id="KW-1133">Transmembrane helix</keyword>
<dbReference type="EC" id="3.1.1.-" evidence="4"/>
<proteinExistence type="inferred from homology"/>
<protein>
    <recommendedName>
        <fullName evidence="4">Carboxylic ester hydrolase</fullName>
        <ecNumber evidence="4">3.1.1.-</ecNumber>
    </recommendedName>
</protein>
<dbReference type="SUPFAM" id="SSF53474">
    <property type="entry name" value="alpha/beta-Hydrolases"/>
    <property type="match status" value="1"/>
</dbReference>
<keyword evidence="3 4" id="KW-0378">Hydrolase</keyword>
<dbReference type="InterPro" id="IPR019826">
    <property type="entry name" value="Carboxylesterase_B_AS"/>
</dbReference>
<comment type="similarity">
    <text evidence="1 4">Belongs to the type-B carboxylesterase/lipase family.</text>
</comment>
<name>A0A1I7ZWD7_9BILA</name>
<keyword evidence="5" id="KW-0812">Transmembrane</keyword>
<evidence type="ECO:0000259" key="6">
    <source>
        <dbReference type="Pfam" id="PF00135"/>
    </source>
</evidence>
<evidence type="ECO:0000256" key="1">
    <source>
        <dbReference type="ARBA" id="ARBA00005964"/>
    </source>
</evidence>
<feature type="domain" description="Carboxylesterase type B" evidence="6">
    <location>
        <begin position="67"/>
        <end position="578"/>
    </location>
</feature>
<sequence length="616" mass="69300">MAPSVKRPAASPQGRLPRFHQKELEFCQPLYFVAERRIKRRATSRGRAMLLSAFYFAFLCVWVCSQDVEVSTKFGRLRGFQHEVKNGSSTNCFLGIPYAENPLRFERAKIVSPWEGIKNATSFGDSCYATMPWLMDAELTFSEDCLFLNVIAPRLPSRDPAGYPVIVWVQGGGFELGTSTVYGYEKISENFVSRDVVFVTFNYRLGPFGFLSTGDEVLPGNAGLWDQILALQFVKEVIADFGGNPKNVTIFGESAGAAAVSALTLSPHSNGLFHKAITISGSSFANFAINERVVKESQHLAQFLECEGSSQEILECLRNRSIDEFYVALVHIGPAKDRILGFRYSPRFDSDFFPVDSYTSLLATAPPIPTLAMITSAEMGIFTMNHLDMNLIDVEWIRREDYNEDDLRKIIKALTGSDSALEEELTYYYVKREGGGERNATFFLTRLTQLASDIMFNIPALQEAQQKSAFFWPVFLAEEAYYTREEGEEIPIEGAFHGNELSYLFDLQTGSTYDGSDESLKFGQLMIEAIVSFAKTGVPTSGSKPWNPIDSAHPRRYTRLETTAEEKEGLMEESFQFWTGELLAKVDERQLKTLLPALGGRSETNRIEKRRLRKKL</sequence>
<evidence type="ECO:0000313" key="8">
    <source>
        <dbReference type="WBParaSite" id="L893_g30435.t1"/>
    </source>
</evidence>
<dbReference type="WBParaSite" id="L893_g30435.t1">
    <property type="protein sequence ID" value="L893_g30435.t1"/>
    <property type="gene ID" value="L893_g30435"/>
</dbReference>
<evidence type="ECO:0000256" key="2">
    <source>
        <dbReference type="ARBA" id="ARBA00022487"/>
    </source>
</evidence>
<dbReference type="InterPro" id="IPR019819">
    <property type="entry name" value="Carboxylesterase_B_CS"/>
</dbReference>
<dbReference type="PROSITE" id="PS00941">
    <property type="entry name" value="CARBOXYLESTERASE_B_2"/>
    <property type="match status" value="1"/>
</dbReference>
<evidence type="ECO:0000256" key="3">
    <source>
        <dbReference type="ARBA" id="ARBA00022801"/>
    </source>
</evidence>
<feature type="transmembrane region" description="Helical" evidence="5">
    <location>
        <begin position="46"/>
        <end position="64"/>
    </location>
</feature>
<dbReference type="AlphaFoldDB" id="A0A1I7ZWD7"/>
<keyword evidence="7" id="KW-1185">Reference proteome</keyword>
<dbReference type="GO" id="GO:0052689">
    <property type="term" value="F:carboxylic ester hydrolase activity"/>
    <property type="evidence" value="ECO:0007669"/>
    <property type="project" value="UniProtKB-KW"/>
</dbReference>
<dbReference type="Gene3D" id="3.40.50.1820">
    <property type="entry name" value="alpha/beta hydrolase"/>
    <property type="match status" value="1"/>
</dbReference>
<keyword evidence="5" id="KW-0472">Membrane</keyword>
<dbReference type="InterPro" id="IPR029058">
    <property type="entry name" value="AB_hydrolase_fold"/>
</dbReference>
<dbReference type="InterPro" id="IPR002018">
    <property type="entry name" value="CarbesteraseB"/>
</dbReference>
<dbReference type="Pfam" id="PF00135">
    <property type="entry name" value="COesterase"/>
    <property type="match status" value="1"/>
</dbReference>
<reference evidence="8" key="1">
    <citation type="submission" date="2016-11" db="UniProtKB">
        <authorList>
            <consortium name="WormBaseParasite"/>
        </authorList>
    </citation>
    <scope>IDENTIFICATION</scope>
</reference>
<dbReference type="PANTHER" id="PTHR11559">
    <property type="entry name" value="CARBOXYLESTERASE"/>
    <property type="match status" value="1"/>
</dbReference>
<organism evidence="7 8">
    <name type="scientific">Steinernema glaseri</name>
    <dbReference type="NCBI Taxonomy" id="37863"/>
    <lineage>
        <taxon>Eukaryota</taxon>
        <taxon>Metazoa</taxon>
        <taxon>Ecdysozoa</taxon>
        <taxon>Nematoda</taxon>
        <taxon>Chromadorea</taxon>
        <taxon>Rhabditida</taxon>
        <taxon>Tylenchina</taxon>
        <taxon>Panagrolaimomorpha</taxon>
        <taxon>Strongyloidoidea</taxon>
        <taxon>Steinernematidae</taxon>
        <taxon>Steinernema</taxon>
    </lineage>
</organism>
<dbReference type="Proteomes" id="UP000095287">
    <property type="component" value="Unplaced"/>
</dbReference>